<feature type="domain" description="DJ-1/PfpI" evidence="2">
    <location>
        <begin position="7"/>
        <end position="166"/>
    </location>
</feature>
<dbReference type="PaxDb" id="584708-Apau_2340"/>
<dbReference type="MEROPS" id="C56.001"/>
<dbReference type="GO" id="GO:0006508">
    <property type="term" value="P:proteolysis"/>
    <property type="evidence" value="ECO:0007669"/>
    <property type="project" value="UniProtKB-KW"/>
</dbReference>
<protein>
    <submittedName>
        <fullName evidence="3">Intracellular protease, PfpI family</fullName>
    </submittedName>
</protein>
<evidence type="ECO:0000256" key="1">
    <source>
        <dbReference type="ARBA" id="ARBA00008542"/>
    </source>
</evidence>
<dbReference type="SUPFAM" id="SSF52317">
    <property type="entry name" value="Class I glutamine amidotransferase-like"/>
    <property type="match status" value="1"/>
</dbReference>
<dbReference type="STRING" id="584708.Apau_2340"/>
<dbReference type="Pfam" id="PF01965">
    <property type="entry name" value="DJ-1_PfpI"/>
    <property type="match status" value="1"/>
</dbReference>
<dbReference type="InterPro" id="IPR006286">
    <property type="entry name" value="C56_PfpI-like"/>
</dbReference>
<dbReference type="PANTHER" id="PTHR42733">
    <property type="entry name" value="DJ-1 PROTEIN"/>
    <property type="match status" value="1"/>
</dbReference>
<keyword evidence="3" id="KW-0645">Protease</keyword>
<dbReference type="Proteomes" id="UP000005096">
    <property type="component" value="Chromosome"/>
</dbReference>
<dbReference type="GO" id="GO:0008233">
    <property type="term" value="F:peptidase activity"/>
    <property type="evidence" value="ECO:0007669"/>
    <property type="project" value="UniProtKB-KW"/>
</dbReference>
<comment type="similarity">
    <text evidence="1">Belongs to the peptidase C56 family.</text>
</comment>
<dbReference type="PROSITE" id="PS51276">
    <property type="entry name" value="PEPTIDASE_C56_PFPI"/>
    <property type="match status" value="1"/>
</dbReference>
<dbReference type="RefSeq" id="WP_006301993.1">
    <property type="nucleotide sequence ID" value="NZ_CM001022.1"/>
</dbReference>
<dbReference type="NCBIfam" id="TIGR01382">
    <property type="entry name" value="PfpI"/>
    <property type="match status" value="1"/>
</dbReference>
<name>E3D074_9BACT</name>
<keyword evidence="3" id="KW-0378">Hydrolase</keyword>
<proteinExistence type="inferred from homology"/>
<organism evidence="3 4">
    <name type="scientific">Aminomonas paucivorans DSM 12260</name>
    <dbReference type="NCBI Taxonomy" id="584708"/>
    <lineage>
        <taxon>Bacteria</taxon>
        <taxon>Thermotogati</taxon>
        <taxon>Synergistota</taxon>
        <taxon>Synergistia</taxon>
        <taxon>Synergistales</taxon>
        <taxon>Synergistaceae</taxon>
        <taxon>Aminomonas</taxon>
    </lineage>
</organism>
<dbReference type="HOGENOM" id="CLU_000445_44_4_0"/>
<dbReference type="EMBL" id="CM001022">
    <property type="protein sequence ID" value="EFQ24747.1"/>
    <property type="molecule type" value="Genomic_DNA"/>
</dbReference>
<dbReference type="InterPro" id="IPR029062">
    <property type="entry name" value="Class_I_gatase-like"/>
</dbReference>
<keyword evidence="4" id="KW-1185">Reference proteome</keyword>
<dbReference type="InterPro" id="IPR002818">
    <property type="entry name" value="DJ-1/PfpI"/>
</dbReference>
<evidence type="ECO:0000259" key="2">
    <source>
        <dbReference type="Pfam" id="PF01965"/>
    </source>
</evidence>
<dbReference type="CDD" id="cd03134">
    <property type="entry name" value="GATase1_PfpI_like"/>
    <property type="match status" value="1"/>
</dbReference>
<dbReference type="PANTHER" id="PTHR42733:SF13">
    <property type="entry name" value="DJ-1_PFPI DOMAIN-CONTAINING PROTEIN"/>
    <property type="match status" value="1"/>
</dbReference>
<accession>E3D074</accession>
<evidence type="ECO:0000313" key="3">
    <source>
        <dbReference type="EMBL" id="EFQ24747.1"/>
    </source>
</evidence>
<gene>
    <name evidence="3" type="ORF">Apau_2340</name>
</gene>
<reference evidence="3 4" key="1">
    <citation type="journal article" date="2010" name="Stand. Genomic Sci.">
        <title>Non-contiguous finished genome sequence of Aminomonas paucivorans type strain (GLU-3).</title>
        <authorList>
            <person name="Pitluck S."/>
            <person name="Yasawong M."/>
            <person name="Held B."/>
            <person name="Lapidus A."/>
            <person name="Nolan M."/>
            <person name="Copeland A."/>
            <person name="Lucas S."/>
            <person name="Del Rio T.G."/>
            <person name="Tice H."/>
            <person name="Cheng J.F."/>
            <person name="Chertkov O."/>
            <person name="Goodwin L."/>
            <person name="Tapia R."/>
            <person name="Han C."/>
            <person name="Liolios K."/>
            <person name="Ivanova N."/>
            <person name="Mavromatis K."/>
            <person name="Ovchinnikova G."/>
            <person name="Pati A."/>
            <person name="Chen A."/>
            <person name="Palaniappan K."/>
            <person name="Land M."/>
            <person name="Hauser L."/>
            <person name="Chang Y.J."/>
            <person name="Jeffries C.D."/>
            <person name="Pukall R."/>
            <person name="Spring S."/>
            <person name="Rohde M."/>
            <person name="Sikorski J."/>
            <person name="Goker M."/>
            <person name="Woyke T."/>
            <person name="Bristow J."/>
            <person name="Eisen J.A."/>
            <person name="Markowitz V."/>
            <person name="Hugenholtz P."/>
            <person name="Kyrpides N.C."/>
            <person name="Klenk H.P."/>
        </authorList>
    </citation>
    <scope>NUCLEOTIDE SEQUENCE [LARGE SCALE GENOMIC DNA]</scope>
    <source>
        <strain evidence="3 4">DSM 12260</strain>
    </source>
</reference>
<dbReference type="AlphaFoldDB" id="E3D074"/>
<dbReference type="OrthoDB" id="9792284at2"/>
<dbReference type="Gene3D" id="3.40.50.880">
    <property type="match status" value="1"/>
</dbReference>
<sequence length="176" mass="19842">MQRLEGMRVLVFVEDTYEDLELWYPKLRLAEEGAEVVTAGPEARKVYVGKHTYPCRSDASFYDLQERDFQGLVIPGGFAPDKLRRIPKVLDLTRQFMAAGKLVAHICHGGWIPASAEIVAGFRMTSTPGIKDDLVHAGATWVDEPLVVDRNMVSSRKPDDLPWFLQGCLQVLERKL</sequence>
<dbReference type="eggNOG" id="COG0693">
    <property type="taxonomic scope" value="Bacteria"/>
</dbReference>
<evidence type="ECO:0000313" key="4">
    <source>
        <dbReference type="Proteomes" id="UP000005096"/>
    </source>
</evidence>